<organism evidence="3 4">
    <name type="scientific">Aegilops tauschii subsp. strangulata</name>
    <name type="common">Goatgrass</name>
    <dbReference type="NCBI Taxonomy" id="200361"/>
    <lineage>
        <taxon>Eukaryota</taxon>
        <taxon>Viridiplantae</taxon>
        <taxon>Streptophyta</taxon>
        <taxon>Embryophyta</taxon>
        <taxon>Tracheophyta</taxon>
        <taxon>Spermatophyta</taxon>
        <taxon>Magnoliopsida</taxon>
        <taxon>Liliopsida</taxon>
        <taxon>Poales</taxon>
        <taxon>Poaceae</taxon>
        <taxon>BOP clade</taxon>
        <taxon>Pooideae</taxon>
        <taxon>Triticodae</taxon>
        <taxon>Triticeae</taxon>
        <taxon>Triticinae</taxon>
        <taxon>Aegilops</taxon>
    </lineage>
</organism>
<dbReference type="Pfam" id="PF03372">
    <property type="entry name" value="Exo_endo_phos"/>
    <property type="match status" value="1"/>
</dbReference>
<dbReference type="InterPro" id="IPR005135">
    <property type="entry name" value="Endo/exonuclease/phosphatase"/>
</dbReference>
<feature type="compositionally biased region" description="Basic and acidic residues" evidence="1">
    <location>
        <begin position="1"/>
        <end position="13"/>
    </location>
</feature>
<keyword evidence="4" id="KW-1185">Reference proteome</keyword>
<reference evidence="3" key="5">
    <citation type="journal article" date="2021" name="G3 (Bethesda)">
        <title>Aegilops tauschii genome assembly Aet v5.0 features greater sequence contiguity and improved annotation.</title>
        <authorList>
            <person name="Wang L."/>
            <person name="Zhu T."/>
            <person name="Rodriguez J.C."/>
            <person name="Deal K.R."/>
            <person name="Dubcovsky J."/>
            <person name="McGuire P.E."/>
            <person name="Lux T."/>
            <person name="Spannagl M."/>
            <person name="Mayer K.F.X."/>
            <person name="Baldrich P."/>
            <person name="Meyers B.C."/>
            <person name="Huo N."/>
            <person name="Gu Y.Q."/>
            <person name="Zhou H."/>
            <person name="Devos K.M."/>
            <person name="Bennetzen J.L."/>
            <person name="Unver T."/>
            <person name="Budak H."/>
            <person name="Gulick P.J."/>
            <person name="Galiba G."/>
            <person name="Kalapos B."/>
            <person name="Nelson D.R."/>
            <person name="Li P."/>
            <person name="You F.M."/>
            <person name="Luo M.C."/>
            <person name="Dvorak J."/>
        </authorList>
    </citation>
    <scope>NUCLEOTIDE SEQUENCE [LARGE SCALE GENOMIC DNA]</scope>
    <source>
        <strain evidence="3">cv. AL8/78</strain>
    </source>
</reference>
<evidence type="ECO:0000313" key="4">
    <source>
        <dbReference type="Proteomes" id="UP000015105"/>
    </source>
</evidence>
<proteinExistence type="predicted"/>
<reference evidence="4" key="1">
    <citation type="journal article" date="2014" name="Science">
        <title>Ancient hybridizations among the ancestral genomes of bread wheat.</title>
        <authorList>
            <consortium name="International Wheat Genome Sequencing Consortium,"/>
            <person name="Marcussen T."/>
            <person name="Sandve S.R."/>
            <person name="Heier L."/>
            <person name="Spannagl M."/>
            <person name="Pfeifer M."/>
            <person name="Jakobsen K.S."/>
            <person name="Wulff B.B."/>
            <person name="Steuernagel B."/>
            <person name="Mayer K.F."/>
            <person name="Olsen O.A."/>
        </authorList>
    </citation>
    <scope>NUCLEOTIDE SEQUENCE [LARGE SCALE GENOMIC DNA]</scope>
    <source>
        <strain evidence="4">cv. AL8/78</strain>
    </source>
</reference>
<accession>A0A453BHN4</accession>
<evidence type="ECO:0000313" key="3">
    <source>
        <dbReference type="EnsemblPlants" id="AET2Gv20510700.2"/>
    </source>
</evidence>
<dbReference type="EnsemblPlants" id="AET2Gv20510700.2">
    <property type="protein sequence ID" value="AET2Gv20510700.2"/>
    <property type="gene ID" value="AET2Gv20510700"/>
</dbReference>
<sequence>MCSRGENRLEMMAHRRPPRRRSAGPNENHRLELPWYALPHGSSRALGSTRANQGRLIFLSESHLNKYKAGELCRVFDFDSMFVVESDGRTGGLIMFYHKMNKVVLNYVSANLIDVLFLNDNVVQWRFTGFYGHPNWRDRNLSWEDIHNLHNKGGHPWVVLGDFNEILLSSEKEGGNARPNAMMREFRNC</sequence>
<dbReference type="AlphaFoldDB" id="A0A453BHN4"/>
<dbReference type="Proteomes" id="UP000015105">
    <property type="component" value="Chromosome 2D"/>
</dbReference>
<dbReference type="PANTHER" id="PTHR35218:SF9">
    <property type="entry name" value="ENDONUCLEASE_EXONUCLEASE_PHOSPHATASE DOMAIN-CONTAINING PROTEIN"/>
    <property type="match status" value="1"/>
</dbReference>
<reference evidence="3" key="3">
    <citation type="journal article" date="2017" name="Nature">
        <title>Genome sequence of the progenitor of the wheat D genome Aegilops tauschii.</title>
        <authorList>
            <person name="Luo M.C."/>
            <person name="Gu Y.Q."/>
            <person name="Puiu D."/>
            <person name="Wang H."/>
            <person name="Twardziok S.O."/>
            <person name="Deal K.R."/>
            <person name="Huo N."/>
            <person name="Zhu T."/>
            <person name="Wang L."/>
            <person name="Wang Y."/>
            <person name="McGuire P.E."/>
            <person name="Liu S."/>
            <person name="Long H."/>
            <person name="Ramasamy R.K."/>
            <person name="Rodriguez J.C."/>
            <person name="Van S.L."/>
            <person name="Yuan L."/>
            <person name="Wang Z."/>
            <person name="Xia Z."/>
            <person name="Xiao L."/>
            <person name="Anderson O.D."/>
            <person name="Ouyang S."/>
            <person name="Liang Y."/>
            <person name="Zimin A.V."/>
            <person name="Pertea G."/>
            <person name="Qi P."/>
            <person name="Bennetzen J.L."/>
            <person name="Dai X."/>
            <person name="Dawson M.W."/>
            <person name="Muller H.G."/>
            <person name="Kugler K."/>
            <person name="Rivarola-Duarte L."/>
            <person name="Spannagl M."/>
            <person name="Mayer K.F.X."/>
            <person name="Lu F.H."/>
            <person name="Bevan M.W."/>
            <person name="Leroy P."/>
            <person name="Li P."/>
            <person name="You F.M."/>
            <person name="Sun Q."/>
            <person name="Liu Z."/>
            <person name="Lyons E."/>
            <person name="Wicker T."/>
            <person name="Salzberg S.L."/>
            <person name="Devos K.M."/>
            <person name="Dvorak J."/>
        </authorList>
    </citation>
    <scope>NUCLEOTIDE SEQUENCE [LARGE SCALE GENOMIC DNA]</scope>
    <source>
        <strain evidence="3">cv. AL8/78</strain>
    </source>
</reference>
<protein>
    <recommendedName>
        <fullName evidence="2">Endonuclease/exonuclease/phosphatase domain-containing protein</fullName>
    </recommendedName>
</protein>
<reference evidence="3" key="4">
    <citation type="submission" date="2019-03" db="UniProtKB">
        <authorList>
            <consortium name="EnsemblPlants"/>
        </authorList>
    </citation>
    <scope>IDENTIFICATION</scope>
</reference>
<evidence type="ECO:0000256" key="1">
    <source>
        <dbReference type="SAM" id="MobiDB-lite"/>
    </source>
</evidence>
<dbReference type="SUPFAM" id="SSF56219">
    <property type="entry name" value="DNase I-like"/>
    <property type="match status" value="1"/>
</dbReference>
<name>A0A453BHN4_AEGTS</name>
<dbReference type="Gene3D" id="3.60.10.10">
    <property type="entry name" value="Endonuclease/exonuclease/phosphatase"/>
    <property type="match status" value="1"/>
</dbReference>
<reference evidence="4" key="2">
    <citation type="journal article" date="2017" name="Nat. Plants">
        <title>The Aegilops tauschii genome reveals multiple impacts of transposons.</title>
        <authorList>
            <person name="Zhao G."/>
            <person name="Zou C."/>
            <person name="Li K."/>
            <person name="Wang K."/>
            <person name="Li T."/>
            <person name="Gao L."/>
            <person name="Zhang X."/>
            <person name="Wang H."/>
            <person name="Yang Z."/>
            <person name="Liu X."/>
            <person name="Jiang W."/>
            <person name="Mao L."/>
            <person name="Kong X."/>
            <person name="Jiao Y."/>
            <person name="Jia J."/>
        </authorList>
    </citation>
    <scope>NUCLEOTIDE SEQUENCE [LARGE SCALE GENOMIC DNA]</scope>
    <source>
        <strain evidence="4">cv. AL8/78</strain>
    </source>
</reference>
<evidence type="ECO:0000259" key="2">
    <source>
        <dbReference type="Pfam" id="PF03372"/>
    </source>
</evidence>
<dbReference type="Gramene" id="AET2Gv20510700.2">
    <property type="protein sequence ID" value="AET2Gv20510700.2"/>
    <property type="gene ID" value="AET2Gv20510700"/>
</dbReference>
<dbReference type="InterPro" id="IPR036691">
    <property type="entry name" value="Endo/exonu/phosph_ase_sf"/>
</dbReference>
<dbReference type="GO" id="GO:0003824">
    <property type="term" value="F:catalytic activity"/>
    <property type="evidence" value="ECO:0007669"/>
    <property type="project" value="InterPro"/>
</dbReference>
<feature type="region of interest" description="Disordered" evidence="1">
    <location>
        <begin position="1"/>
        <end position="27"/>
    </location>
</feature>
<dbReference type="PANTHER" id="PTHR35218">
    <property type="entry name" value="RNASE H DOMAIN-CONTAINING PROTEIN"/>
    <property type="match status" value="1"/>
</dbReference>
<feature type="domain" description="Endonuclease/exonuclease/phosphatase" evidence="2">
    <location>
        <begin position="43"/>
        <end position="177"/>
    </location>
</feature>